<dbReference type="GO" id="GO:0016705">
    <property type="term" value="F:oxidoreductase activity, acting on paired donors, with incorporation or reduction of molecular oxygen"/>
    <property type="evidence" value="ECO:0007669"/>
    <property type="project" value="InterPro"/>
</dbReference>
<name>A0A3D8IEL5_9HELI</name>
<dbReference type="InterPro" id="IPR011251">
    <property type="entry name" value="Luciferase-like_dom"/>
</dbReference>
<protein>
    <submittedName>
        <fullName evidence="4">LLM class flavin-dependent oxidoreductase</fullName>
    </submittedName>
</protein>
<dbReference type="EMBL" id="NXLS01000002">
    <property type="protein sequence ID" value="RDU63663.1"/>
    <property type="molecule type" value="Genomic_DNA"/>
</dbReference>
<keyword evidence="1" id="KW-0560">Oxidoreductase</keyword>
<keyword evidence="2" id="KW-0503">Monooxygenase</keyword>
<dbReference type="PANTHER" id="PTHR30137:SF8">
    <property type="entry name" value="BLR5498 PROTEIN"/>
    <property type="match status" value="1"/>
</dbReference>
<dbReference type="Proteomes" id="UP000256650">
    <property type="component" value="Unassembled WGS sequence"/>
</dbReference>
<organism evidence="4 5">
    <name type="scientific">Helicobacter ganmani</name>
    <dbReference type="NCBI Taxonomy" id="60246"/>
    <lineage>
        <taxon>Bacteria</taxon>
        <taxon>Pseudomonadati</taxon>
        <taxon>Campylobacterota</taxon>
        <taxon>Epsilonproteobacteria</taxon>
        <taxon>Campylobacterales</taxon>
        <taxon>Helicobacteraceae</taxon>
        <taxon>Helicobacter</taxon>
    </lineage>
</organism>
<evidence type="ECO:0000259" key="3">
    <source>
        <dbReference type="Pfam" id="PF00296"/>
    </source>
</evidence>
<comment type="caution">
    <text evidence="4">The sequence shown here is derived from an EMBL/GenBank/DDBJ whole genome shotgun (WGS) entry which is preliminary data.</text>
</comment>
<dbReference type="SUPFAM" id="SSF51679">
    <property type="entry name" value="Bacterial luciferase-like"/>
    <property type="match status" value="1"/>
</dbReference>
<proteinExistence type="predicted"/>
<accession>A0A3D8IEL5</accession>
<dbReference type="GO" id="GO:0004497">
    <property type="term" value="F:monooxygenase activity"/>
    <property type="evidence" value="ECO:0007669"/>
    <property type="project" value="UniProtKB-KW"/>
</dbReference>
<dbReference type="AlphaFoldDB" id="A0A3D8IEL5"/>
<dbReference type="GO" id="GO:0005829">
    <property type="term" value="C:cytosol"/>
    <property type="evidence" value="ECO:0007669"/>
    <property type="project" value="TreeGrafter"/>
</dbReference>
<dbReference type="Gene3D" id="3.20.20.30">
    <property type="entry name" value="Luciferase-like domain"/>
    <property type="match status" value="1"/>
</dbReference>
<dbReference type="OrthoDB" id="8477406at2"/>
<dbReference type="Pfam" id="PF00296">
    <property type="entry name" value="Bac_luciferase"/>
    <property type="match status" value="1"/>
</dbReference>
<dbReference type="RefSeq" id="WP_115550994.1">
    <property type="nucleotide sequence ID" value="NZ_CAONBV010000019.1"/>
</dbReference>
<evidence type="ECO:0000256" key="1">
    <source>
        <dbReference type="ARBA" id="ARBA00023002"/>
    </source>
</evidence>
<gene>
    <name evidence="4" type="ORF">CQA43_02210</name>
</gene>
<reference evidence="4 5" key="1">
    <citation type="submission" date="2018-04" db="EMBL/GenBank/DDBJ databases">
        <title>Novel Campyloabacter and Helicobacter Species and Strains.</title>
        <authorList>
            <person name="Mannion A.J."/>
            <person name="Shen Z."/>
            <person name="Fox J.G."/>
        </authorList>
    </citation>
    <scope>NUCLEOTIDE SEQUENCE [LARGE SCALE GENOMIC DNA]</scope>
    <source>
        <strain evidence="4 5">MIT 99-5101</strain>
    </source>
</reference>
<evidence type="ECO:0000256" key="2">
    <source>
        <dbReference type="ARBA" id="ARBA00023033"/>
    </source>
</evidence>
<keyword evidence="5" id="KW-1185">Reference proteome</keyword>
<evidence type="ECO:0000313" key="4">
    <source>
        <dbReference type="EMBL" id="RDU63663.1"/>
    </source>
</evidence>
<dbReference type="InterPro" id="IPR050766">
    <property type="entry name" value="Bact_Lucif_Oxidored"/>
</dbReference>
<sequence length="335" mass="38161">MKSSIFELVENWTNNEVVAISDAIELIEYADKLGFDEAWIGEHHFNSFTLCPAILTLIGYALARTQNIKVGSAAILLPHYHPIQLSEEIATLDLLSKGRFLFGFARGAFPIFDISMGNNPQNNRKIMLENARIVHDLLFKEQVSYEGEFCDVHNISIRPHPKGLIPFYVASNHDETLKISAQRGYNFLGALTLEAKRAKEIYNIFAENGAKDLEFVLTRAIYIDEDRSVAQEKALMGVDIFTQCMLRANESNPTFEEIIKASNYEEFRAEFFNKNKIMNCMIVGTPKDCVEQILELRKEIHFNTLSLKLLSSQLKDSKNILRLYKECVAPHLNGF</sequence>
<evidence type="ECO:0000313" key="5">
    <source>
        <dbReference type="Proteomes" id="UP000256650"/>
    </source>
</evidence>
<dbReference type="PANTHER" id="PTHR30137">
    <property type="entry name" value="LUCIFERASE-LIKE MONOOXYGENASE"/>
    <property type="match status" value="1"/>
</dbReference>
<feature type="domain" description="Luciferase-like" evidence="3">
    <location>
        <begin position="1"/>
        <end position="298"/>
    </location>
</feature>
<dbReference type="InterPro" id="IPR036661">
    <property type="entry name" value="Luciferase-like_sf"/>
</dbReference>
<dbReference type="GeneID" id="82535098"/>
<dbReference type="CDD" id="cd00347">
    <property type="entry name" value="Flavin_utilizing_monoxygenases"/>
    <property type="match status" value="1"/>
</dbReference>